<keyword evidence="11" id="KW-0443">Lipid metabolism</keyword>
<evidence type="ECO:0000256" key="3">
    <source>
        <dbReference type="ARBA" id="ARBA00007410"/>
    </source>
</evidence>
<evidence type="ECO:0000259" key="17">
    <source>
        <dbReference type="PROSITE" id="PS50156"/>
    </source>
</evidence>
<sequence>MALTTAVPVLPSTHPVRRCFARYGRYASRLAVSTLIISTAVATILIYPIPFLYTNDFMNGASNLPHHVWTLARPLPYDYAAVPDVIMRSIWIHASYMQALDAELLVSALDLQDELLGGTEDFWPVGAPTDVEAPRDDTVRLSLFERDALHAMNGLTNQSWLFQSPLLYWNCSKSRILADDDIVGTVNQKKNQSIPANLTLRHSIVFSGKRFEDRRLLAADALVITLLHLSDSPVGRLWESIAPSLPAKVGHQWDIYPPDGRVSASQLYEFQFRPISSKDFIGLAIAYGGALLYFIINLSSIQAIKSKIGLMATVLVQTFFSLMSSFTICAIFKVDLSGILRWMYPIVIFTTSLEDVFRLINAVIATPFEDSASNRIGYAFGETAHIALGTTLQKVLIAVAMSRFNNVHAGFCIFTAVAMVLNFFFFSTFFLSVLGVDVRRLELGDALAKESSRHNRRVKQGRPGPGPSWLKKLAFGNVAFSTRLAGTLVMIGFVLIVQWHFFDGEGLPQRLLRPFKEQTRDIAAQRQSLLEDVHQARSPSSWLRLQDHDTAREVIRILKPNAYSYIARVYDPLVFVKKGSDRMPNQREPSLLPAAYDFIHHQLATCIIIVILVIAVLRLLTSYLLLEDETAVGGGGGGGDLTESPNFSIKSLSGGHSLDIALLAESSGRHAVSVGLDRVIRVWNLRDTTQSDSIVRADDRGGELFPVLAVALDEESKWLAILSQSRVAFWNLDARLWGRSVAVNTFNKRPEACFFDNGVLPASKRLLIVWRSGTLTEIHVTSGEESSDFEIHPRIICARPLFTKGAESGDCIMHHFSPQNDDDTICLRNYTEQPIGGWCTWEGAKEVQKHVADPGAWGLASDGTAVGVRRRVKADSAPPKYAVLKQRKRFPGRDGKGDILRHWEVWRAAFGDRSNPFETLPLLKEEDEASHLVISELGPKVNVGQKSMAFAFGNVIKLVTVGGSVRDEPGVERESRELFINVSGRRRKLGNLARSTASF</sequence>
<comment type="similarity">
    <text evidence="3">Belongs to the WD repeat SCAP family.</text>
</comment>
<dbReference type="InterPro" id="IPR030225">
    <property type="entry name" value="SCAP"/>
</dbReference>
<dbReference type="GO" id="GO:0045540">
    <property type="term" value="P:regulation of cholesterol biosynthetic process"/>
    <property type="evidence" value="ECO:0007669"/>
    <property type="project" value="TreeGrafter"/>
</dbReference>
<dbReference type="AlphaFoldDB" id="A0A0M8N1N6"/>
<dbReference type="PROSITE" id="PS50156">
    <property type="entry name" value="SSD"/>
    <property type="match status" value="1"/>
</dbReference>
<evidence type="ECO:0000256" key="8">
    <source>
        <dbReference type="ARBA" id="ARBA00022824"/>
    </source>
</evidence>
<feature type="transmembrane region" description="Helical" evidence="16">
    <location>
        <begin position="599"/>
        <end position="620"/>
    </location>
</feature>
<dbReference type="Proteomes" id="UP000053831">
    <property type="component" value="Unassembled WGS sequence"/>
</dbReference>
<evidence type="ECO:0000256" key="10">
    <source>
        <dbReference type="ARBA" id="ARBA00023034"/>
    </source>
</evidence>
<evidence type="ECO:0000256" key="16">
    <source>
        <dbReference type="SAM" id="Phobius"/>
    </source>
</evidence>
<evidence type="ECO:0000256" key="1">
    <source>
        <dbReference type="ARBA" id="ARBA00004477"/>
    </source>
</evidence>
<dbReference type="EMBL" id="LGSR01000022">
    <property type="protein sequence ID" value="KOS18110.1"/>
    <property type="molecule type" value="Genomic_DNA"/>
</dbReference>
<evidence type="ECO:0000256" key="4">
    <source>
        <dbReference type="ARBA" id="ARBA00019541"/>
    </source>
</evidence>
<evidence type="ECO:0000256" key="15">
    <source>
        <dbReference type="ARBA" id="ARBA00023221"/>
    </source>
</evidence>
<evidence type="ECO:0000256" key="7">
    <source>
        <dbReference type="ARBA" id="ARBA00022737"/>
    </source>
</evidence>
<protein>
    <recommendedName>
        <fullName evidence="4">Sterol regulatory element-binding protein cleavage-activating protein</fullName>
    </recommendedName>
</protein>
<keyword evidence="15" id="KW-0753">Steroid metabolism</keyword>
<keyword evidence="12" id="KW-0446">Lipid-binding</keyword>
<evidence type="ECO:0000256" key="9">
    <source>
        <dbReference type="ARBA" id="ARBA00022989"/>
    </source>
</evidence>
<comment type="subcellular location">
    <subcellularLocation>
        <location evidence="1">Endoplasmic reticulum membrane</location>
        <topology evidence="1">Multi-pass membrane protein</topology>
    </subcellularLocation>
    <subcellularLocation>
        <location evidence="2">Golgi apparatus membrane</location>
        <topology evidence="2">Multi-pass membrane protein</topology>
    </subcellularLocation>
</comment>
<feature type="transmembrane region" description="Helical" evidence="16">
    <location>
        <begin position="480"/>
        <end position="502"/>
    </location>
</feature>
<comment type="caution">
    <text evidence="18">The sequence shown here is derived from an EMBL/GenBank/DDBJ whole genome shotgun (WGS) entry which is preliminary data.</text>
</comment>
<organism evidence="18 19">
    <name type="scientific">Escovopsis weberi</name>
    <dbReference type="NCBI Taxonomy" id="150374"/>
    <lineage>
        <taxon>Eukaryota</taxon>
        <taxon>Fungi</taxon>
        <taxon>Dikarya</taxon>
        <taxon>Ascomycota</taxon>
        <taxon>Pezizomycotina</taxon>
        <taxon>Sordariomycetes</taxon>
        <taxon>Hypocreomycetidae</taxon>
        <taxon>Hypocreales</taxon>
        <taxon>Hypocreaceae</taxon>
        <taxon>Escovopsis</taxon>
    </lineage>
</organism>
<evidence type="ECO:0000313" key="18">
    <source>
        <dbReference type="EMBL" id="KOS18110.1"/>
    </source>
</evidence>
<dbReference type="GO" id="GO:0005789">
    <property type="term" value="C:endoplasmic reticulum membrane"/>
    <property type="evidence" value="ECO:0007669"/>
    <property type="project" value="UniProtKB-SubCell"/>
</dbReference>
<keyword evidence="13 16" id="KW-0472">Membrane</keyword>
<keyword evidence="8" id="KW-0256">Endoplasmic reticulum</keyword>
<dbReference type="GO" id="GO:0032934">
    <property type="term" value="F:sterol binding"/>
    <property type="evidence" value="ECO:0007669"/>
    <property type="project" value="InterPro"/>
</dbReference>
<dbReference type="InterPro" id="IPR036322">
    <property type="entry name" value="WD40_repeat_dom_sf"/>
</dbReference>
<dbReference type="GO" id="GO:0008202">
    <property type="term" value="P:steroid metabolic process"/>
    <property type="evidence" value="ECO:0007669"/>
    <property type="project" value="UniProtKB-KW"/>
</dbReference>
<dbReference type="InterPro" id="IPR015943">
    <property type="entry name" value="WD40/YVTN_repeat-like_dom_sf"/>
</dbReference>
<name>A0A0M8N1N6_ESCWE</name>
<dbReference type="GO" id="GO:0032933">
    <property type="term" value="P:SREBP signaling pathway"/>
    <property type="evidence" value="ECO:0007669"/>
    <property type="project" value="InterPro"/>
</dbReference>
<reference evidence="18 19" key="1">
    <citation type="submission" date="2015-07" db="EMBL/GenBank/DDBJ databases">
        <title>The genome of the fungus Escovopsis weberi, a specialized disease agent of ant agriculture.</title>
        <authorList>
            <person name="de Man T.J."/>
            <person name="Stajich J.E."/>
            <person name="Kubicek C.P."/>
            <person name="Chenthamara K."/>
            <person name="Atanasova L."/>
            <person name="Druzhinina I.S."/>
            <person name="Birnbaum S."/>
            <person name="Barribeau S.M."/>
            <person name="Teiling C."/>
            <person name="Suen G."/>
            <person name="Currie C."/>
            <person name="Gerardo N.M."/>
        </authorList>
    </citation>
    <scope>NUCLEOTIDE SEQUENCE [LARGE SCALE GENOMIC DNA]</scope>
</reference>
<dbReference type="SUPFAM" id="SSF50978">
    <property type="entry name" value="WD40 repeat-like"/>
    <property type="match status" value="1"/>
</dbReference>
<dbReference type="STRING" id="150374.A0A0M8N1N6"/>
<feature type="transmembrane region" description="Helical" evidence="16">
    <location>
        <begin position="280"/>
        <end position="296"/>
    </location>
</feature>
<evidence type="ECO:0000256" key="2">
    <source>
        <dbReference type="ARBA" id="ARBA00004653"/>
    </source>
</evidence>
<dbReference type="GO" id="GO:0032936">
    <property type="term" value="C:SREBP-SCAP complex"/>
    <property type="evidence" value="ECO:0007669"/>
    <property type="project" value="TreeGrafter"/>
</dbReference>
<dbReference type="GO" id="GO:0000139">
    <property type="term" value="C:Golgi membrane"/>
    <property type="evidence" value="ECO:0007669"/>
    <property type="project" value="UniProtKB-SubCell"/>
</dbReference>
<keyword evidence="10" id="KW-0333">Golgi apparatus</keyword>
<feature type="transmembrane region" description="Helical" evidence="16">
    <location>
        <begin position="408"/>
        <end position="434"/>
    </location>
</feature>
<keyword evidence="19" id="KW-1185">Reference proteome</keyword>
<evidence type="ECO:0000256" key="5">
    <source>
        <dbReference type="ARBA" id="ARBA00022574"/>
    </source>
</evidence>
<evidence type="ECO:0000256" key="12">
    <source>
        <dbReference type="ARBA" id="ARBA00023121"/>
    </source>
</evidence>
<feature type="transmembrane region" description="Helical" evidence="16">
    <location>
        <begin position="308"/>
        <end position="334"/>
    </location>
</feature>
<dbReference type="Gene3D" id="2.130.10.10">
    <property type="entry name" value="YVTN repeat-like/Quinoprotein amine dehydrogenase"/>
    <property type="match status" value="1"/>
</dbReference>
<dbReference type="InterPro" id="IPR053958">
    <property type="entry name" value="HMGCR/SNAP/NPC1-like_SSD"/>
</dbReference>
<gene>
    <name evidence="18" type="ORF">ESCO_002552</name>
</gene>
<dbReference type="PANTHER" id="PTHR46378">
    <property type="entry name" value="STEROL REGULATORY ELEMENT-BINDING PROTEIN CLEAVAGE-ACTIVATING PROTEIN"/>
    <property type="match status" value="1"/>
</dbReference>
<dbReference type="OrthoDB" id="1914839at2759"/>
<dbReference type="InterPro" id="IPR000731">
    <property type="entry name" value="SSD"/>
</dbReference>
<keyword evidence="9 16" id="KW-1133">Transmembrane helix</keyword>
<keyword evidence="6 16" id="KW-0812">Transmembrane</keyword>
<accession>A0A0M8N1N6</accession>
<evidence type="ECO:0000256" key="14">
    <source>
        <dbReference type="ARBA" id="ARBA00023180"/>
    </source>
</evidence>
<dbReference type="PANTHER" id="PTHR46378:SF1">
    <property type="entry name" value="STEROL REGULATORY ELEMENT-BINDING PROTEIN CLEAVAGE-ACTIVATING PROTEIN"/>
    <property type="match status" value="1"/>
</dbReference>
<dbReference type="Pfam" id="PF12349">
    <property type="entry name" value="Sterol-sensing"/>
    <property type="match status" value="1"/>
</dbReference>
<evidence type="ECO:0000256" key="6">
    <source>
        <dbReference type="ARBA" id="ARBA00022692"/>
    </source>
</evidence>
<evidence type="ECO:0000256" key="13">
    <source>
        <dbReference type="ARBA" id="ARBA00023136"/>
    </source>
</evidence>
<evidence type="ECO:0000313" key="19">
    <source>
        <dbReference type="Proteomes" id="UP000053831"/>
    </source>
</evidence>
<proteinExistence type="inferred from homology"/>
<evidence type="ECO:0000256" key="11">
    <source>
        <dbReference type="ARBA" id="ARBA00023098"/>
    </source>
</evidence>
<keyword evidence="14" id="KW-0325">Glycoprotein</keyword>
<keyword evidence="7" id="KW-0677">Repeat</keyword>
<keyword evidence="5" id="KW-0853">WD repeat</keyword>
<feature type="transmembrane region" description="Helical" evidence="16">
    <location>
        <begin position="30"/>
        <end position="53"/>
    </location>
</feature>
<feature type="domain" description="SSD" evidence="17">
    <location>
        <begin position="279"/>
        <end position="436"/>
    </location>
</feature>